<feature type="binding site" evidence="5">
    <location>
        <position position="317"/>
    </location>
    <ligand>
        <name>S-adenosyl-L-methionine</name>
        <dbReference type="ChEBI" id="CHEBI:59789"/>
    </ligand>
</feature>
<gene>
    <name evidence="7" type="ORF">ACFOKA_08980</name>
</gene>
<evidence type="ECO:0000313" key="8">
    <source>
        <dbReference type="Proteomes" id="UP001595444"/>
    </source>
</evidence>
<dbReference type="Proteomes" id="UP001595444">
    <property type="component" value="Unassembled WGS sequence"/>
</dbReference>
<dbReference type="GO" id="GO:0008168">
    <property type="term" value="F:methyltransferase activity"/>
    <property type="evidence" value="ECO:0007669"/>
    <property type="project" value="UniProtKB-KW"/>
</dbReference>
<dbReference type="EMBL" id="JBHRSL010000007">
    <property type="protein sequence ID" value="MFC3052039.1"/>
    <property type="molecule type" value="Genomic_DNA"/>
</dbReference>
<feature type="binding site" evidence="5">
    <location>
        <begin position="254"/>
        <end position="260"/>
    </location>
    <ligand>
        <name>S-adenosyl-L-methionine</name>
        <dbReference type="ChEBI" id="CHEBI:59789"/>
    </ligand>
</feature>
<dbReference type="PANTHER" id="PTHR22807:SF61">
    <property type="entry name" value="NOL1_NOP2_SUN FAMILY PROTEIN _ ANTITERMINATION NUSB DOMAIN-CONTAINING PROTEIN"/>
    <property type="match status" value="1"/>
</dbReference>
<evidence type="ECO:0000256" key="2">
    <source>
        <dbReference type="ARBA" id="ARBA00022679"/>
    </source>
</evidence>
<evidence type="ECO:0000256" key="1">
    <source>
        <dbReference type="ARBA" id="ARBA00022603"/>
    </source>
</evidence>
<keyword evidence="2 5" id="KW-0808">Transferase</keyword>
<dbReference type="Gene3D" id="3.40.50.150">
    <property type="entry name" value="Vaccinia Virus protein VP39"/>
    <property type="match status" value="1"/>
</dbReference>
<dbReference type="PRINTS" id="PR02008">
    <property type="entry name" value="RCMTFAMILY"/>
</dbReference>
<dbReference type="SUPFAM" id="SSF48013">
    <property type="entry name" value="NusB-like"/>
    <property type="match status" value="1"/>
</dbReference>
<accession>A0ABV7D4F0</accession>
<dbReference type="InterPro" id="IPR023267">
    <property type="entry name" value="RCMT"/>
</dbReference>
<keyword evidence="1 5" id="KW-0489">Methyltransferase</keyword>
<reference evidence="8" key="1">
    <citation type="journal article" date="2019" name="Int. J. Syst. Evol. Microbiol.">
        <title>The Global Catalogue of Microorganisms (GCM) 10K type strain sequencing project: providing services to taxonomists for standard genome sequencing and annotation.</title>
        <authorList>
            <consortium name="The Broad Institute Genomics Platform"/>
            <consortium name="The Broad Institute Genome Sequencing Center for Infectious Disease"/>
            <person name="Wu L."/>
            <person name="Ma J."/>
        </authorList>
    </citation>
    <scope>NUCLEOTIDE SEQUENCE [LARGE SCALE GENOMIC DNA]</scope>
    <source>
        <strain evidence="8">KCTC 62164</strain>
    </source>
</reference>
<proteinExistence type="inferred from homology"/>
<dbReference type="RefSeq" id="WP_194214658.1">
    <property type="nucleotide sequence ID" value="NZ_CP061205.1"/>
</dbReference>
<dbReference type="InterPro" id="IPR029063">
    <property type="entry name" value="SAM-dependent_MTases_sf"/>
</dbReference>
<dbReference type="GO" id="GO:0032259">
    <property type="term" value="P:methylation"/>
    <property type="evidence" value="ECO:0007669"/>
    <property type="project" value="UniProtKB-KW"/>
</dbReference>
<feature type="binding site" evidence="5">
    <location>
        <position position="275"/>
    </location>
    <ligand>
        <name>S-adenosyl-L-methionine</name>
        <dbReference type="ChEBI" id="CHEBI:59789"/>
    </ligand>
</feature>
<feature type="binding site" evidence="5">
    <location>
        <position position="301"/>
    </location>
    <ligand>
        <name>S-adenosyl-L-methionine</name>
        <dbReference type="ChEBI" id="CHEBI:59789"/>
    </ligand>
</feature>
<keyword evidence="8" id="KW-1185">Reference proteome</keyword>
<comment type="caution">
    <text evidence="7">The sequence shown here is derived from an EMBL/GenBank/DDBJ whole genome shotgun (WGS) entry which is preliminary data.</text>
</comment>
<dbReference type="InterPro" id="IPR001678">
    <property type="entry name" value="MeTrfase_RsmB-F_NOP2_dom"/>
</dbReference>
<keyword evidence="4 5" id="KW-0694">RNA-binding</keyword>
<evidence type="ECO:0000256" key="3">
    <source>
        <dbReference type="ARBA" id="ARBA00022691"/>
    </source>
</evidence>
<organism evidence="7 8">
    <name type="scientific">Kordiimonas pumila</name>
    <dbReference type="NCBI Taxonomy" id="2161677"/>
    <lineage>
        <taxon>Bacteria</taxon>
        <taxon>Pseudomonadati</taxon>
        <taxon>Pseudomonadota</taxon>
        <taxon>Alphaproteobacteria</taxon>
        <taxon>Kordiimonadales</taxon>
        <taxon>Kordiimonadaceae</taxon>
        <taxon>Kordiimonas</taxon>
    </lineage>
</organism>
<dbReference type="PANTHER" id="PTHR22807">
    <property type="entry name" value="NOP2 YEAST -RELATED NOL1/NOP2/FMU SUN DOMAIN-CONTAINING"/>
    <property type="match status" value="1"/>
</dbReference>
<evidence type="ECO:0000256" key="5">
    <source>
        <dbReference type="PROSITE-ProRule" id="PRU01023"/>
    </source>
</evidence>
<dbReference type="Gene3D" id="1.10.940.10">
    <property type="entry name" value="NusB-like"/>
    <property type="match status" value="1"/>
</dbReference>
<feature type="domain" description="SAM-dependent MTase RsmB/NOP-type" evidence="6">
    <location>
        <begin position="145"/>
        <end position="438"/>
    </location>
</feature>
<comment type="similarity">
    <text evidence="5">Belongs to the class I-like SAM-binding methyltransferase superfamily. RsmB/NOP family.</text>
</comment>
<protein>
    <submittedName>
        <fullName evidence="7">RsmB/NOP family class I SAM-dependent RNA methyltransferase</fullName>
        <ecNumber evidence="7">2.1.1.-</ecNumber>
    </submittedName>
</protein>
<evidence type="ECO:0000259" key="6">
    <source>
        <dbReference type="PROSITE" id="PS51686"/>
    </source>
</evidence>
<dbReference type="EC" id="2.1.1.-" evidence="7"/>
<dbReference type="InterPro" id="IPR035926">
    <property type="entry name" value="NusB-like_sf"/>
</dbReference>
<dbReference type="InterPro" id="IPR006027">
    <property type="entry name" value="NusB_RsmB_TIM44"/>
</dbReference>
<sequence>MNEAHTQTGSKIRATAVRTLMAVTLKSRPLEAALDDMATEAKLEARDRAFVLNLVMLCLRRYGSLKRLLADMLDSGLPKNATWTEAALITGLAQILLMRTADHAAVNETVSLIKNLSGKEAGFAGLVNAVLRKATREHDALLTKLNRTPKNDVPSWIYDSWAKSYGPANATAIAATLQTTPQLDITVKDKTTLADWAGQLGATTTPTGSLRLPLCDVTALPGYDTGDWWVQDMSAAIPATLLGNITGKHVLDLCAAPGGKTMQLAASGARVTSVDRSENRLKRLHANLARTDLRADVYAKDAARFTPKTPVDHILLDAPCSATGTLRRNPDVIWTKNEGDIKKLASLQERILDHAFSLLPVGGTLLYCVCSLEEIEGKGQIEGFLKAEPKAKRVPITASELGGLTELVTKDGDLLCLPSYLADKGGLDGFYAARITRQKI</sequence>
<evidence type="ECO:0000256" key="4">
    <source>
        <dbReference type="ARBA" id="ARBA00022884"/>
    </source>
</evidence>
<dbReference type="InterPro" id="IPR049560">
    <property type="entry name" value="MeTrfase_RsmB-F_NOP2_cat"/>
</dbReference>
<dbReference type="PROSITE" id="PS51686">
    <property type="entry name" value="SAM_MT_RSMB_NOP"/>
    <property type="match status" value="1"/>
</dbReference>
<dbReference type="CDD" id="cd02440">
    <property type="entry name" value="AdoMet_MTases"/>
    <property type="match status" value="1"/>
</dbReference>
<keyword evidence="3 5" id="KW-0949">S-adenosyl-L-methionine</keyword>
<dbReference type="Pfam" id="PF01029">
    <property type="entry name" value="NusB"/>
    <property type="match status" value="1"/>
</dbReference>
<dbReference type="SUPFAM" id="SSF53335">
    <property type="entry name" value="S-adenosyl-L-methionine-dependent methyltransferases"/>
    <property type="match status" value="1"/>
</dbReference>
<name>A0ABV7D4F0_9PROT</name>
<feature type="active site" description="Nucleophile" evidence="5">
    <location>
        <position position="370"/>
    </location>
</feature>
<evidence type="ECO:0000313" key="7">
    <source>
        <dbReference type="EMBL" id="MFC3052039.1"/>
    </source>
</evidence>
<dbReference type="Pfam" id="PF01189">
    <property type="entry name" value="Methyltr_RsmB-F"/>
    <property type="match status" value="1"/>
</dbReference>